<dbReference type="SUPFAM" id="SSF55931">
    <property type="entry name" value="Glutamine synthetase/guanido kinase"/>
    <property type="match status" value="1"/>
</dbReference>
<comment type="similarity">
    <text evidence="1 6 7">Belongs to the glutamine synthetase family.</text>
</comment>
<dbReference type="PROSITE" id="PS51987">
    <property type="entry name" value="GS_CATALYTIC"/>
    <property type="match status" value="1"/>
</dbReference>
<accession>A0A1X2HHA1</accession>
<dbReference type="InterPro" id="IPR014746">
    <property type="entry name" value="Gln_synth/guanido_kin_cat_dom"/>
</dbReference>
<dbReference type="GO" id="GO:0004356">
    <property type="term" value="F:glutamine synthetase activity"/>
    <property type="evidence" value="ECO:0007669"/>
    <property type="project" value="InterPro"/>
</dbReference>
<dbReference type="FunFam" id="3.30.590.10:FF:000005">
    <property type="entry name" value="Probable glutamine synthetase"/>
    <property type="match status" value="1"/>
</dbReference>
<dbReference type="GO" id="GO:0006542">
    <property type="term" value="P:glutamine biosynthetic process"/>
    <property type="evidence" value="ECO:0007669"/>
    <property type="project" value="InterPro"/>
</dbReference>
<comment type="caution">
    <text evidence="9">The sequence shown here is derived from an EMBL/GenBank/DDBJ whole genome shotgun (WGS) entry which is preliminary data.</text>
</comment>
<evidence type="ECO:0000313" key="9">
    <source>
        <dbReference type="EMBL" id="ORY98401.1"/>
    </source>
</evidence>
<dbReference type="Gene3D" id="3.10.20.70">
    <property type="entry name" value="Glutamine synthetase, N-terminal domain"/>
    <property type="match status" value="1"/>
</dbReference>
<evidence type="ECO:0000256" key="6">
    <source>
        <dbReference type="PROSITE-ProRule" id="PRU01331"/>
    </source>
</evidence>
<evidence type="ECO:0000256" key="3">
    <source>
        <dbReference type="ARBA" id="ARBA00022598"/>
    </source>
</evidence>
<dbReference type="PANTHER" id="PTHR43785">
    <property type="entry name" value="GAMMA-GLUTAMYLPUTRESCINE SYNTHETASE"/>
    <property type="match status" value="1"/>
</dbReference>
<dbReference type="SMART" id="SM01230">
    <property type="entry name" value="Gln-synt_C"/>
    <property type="match status" value="1"/>
</dbReference>
<keyword evidence="10" id="KW-1185">Reference proteome</keyword>
<dbReference type="AlphaFoldDB" id="A0A1X2HHA1"/>
<keyword evidence="3" id="KW-0436">Ligase</keyword>
<evidence type="ECO:0000256" key="1">
    <source>
        <dbReference type="ARBA" id="ARBA00009897"/>
    </source>
</evidence>
<dbReference type="InterPro" id="IPR036651">
    <property type="entry name" value="Gln_synt_N_sf"/>
</dbReference>
<evidence type="ECO:0000256" key="5">
    <source>
        <dbReference type="ARBA" id="ARBA00022840"/>
    </source>
</evidence>
<organism evidence="9 10">
    <name type="scientific">Absidia repens</name>
    <dbReference type="NCBI Taxonomy" id="90262"/>
    <lineage>
        <taxon>Eukaryota</taxon>
        <taxon>Fungi</taxon>
        <taxon>Fungi incertae sedis</taxon>
        <taxon>Mucoromycota</taxon>
        <taxon>Mucoromycotina</taxon>
        <taxon>Mucoromycetes</taxon>
        <taxon>Mucorales</taxon>
        <taxon>Cunninghamellaceae</taxon>
        <taxon>Absidia</taxon>
    </lineage>
</organism>
<evidence type="ECO:0000259" key="8">
    <source>
        <dbReference type="PROSITE" id="PS51987"/>
    </source>
</evidence>
<keyword evidence="4" id="KW-0547">Nucleotide-binding</keyword>
<dbReference type="GO" id="GO:0006576">
    <property type="term" value="P:biogenic amine metabolic process"/>
    <property type="evidence" value="ECO:0007669"/>
    <property type="project" value="UniProtKB-ARBA"/>
</dbReference>
<evidence type="ECO:0000256" key="4">
    <source>
        <dbReference type="ARBA" id="ARBA00022741"/>
    </source>
</evidence>
<dbReference type="GO" id="GO:0005524">
    <property type="term" value="F:ATP binding"/>
    <property type="evidence" value="ECO:0007669"/>
    <property type="project" value="UniProtKB-KW"/>
</dbReference>
<dbReference type="EMBL" id="MCGE01000063">
    <property type="protein sequence ID" value="ORY98401.1"/>
    <property type="molecule type" value="Genomic_DNA"/>
</dbReference>
<evidence type="ECO:0000313" key="10">
    <source>
        <dbReference type="Proteomes" id="UP000193560"/>
    </source>
</evidence>
<dbReference type="OrthoDB" id="77835at2759"/>
<dbReference type="Proteomes" id="UP000193560">
    <property type="component" value="Unassembled WGS sequence"/>
</dbReference>
<evidence type="ECO:0000256" key="2">
    <source>
        <dbReference type="ARBA" id="ARBA00021364"/>
    </source>
</evidence>
<reference evidence="9 10" key="1">
    <citation type="submission" date="2016-07" db="EMBL/GenBank/DDBJ databases">
        <title>Pervasive Adenine N6-methylation of Active Genes in Fungi.</title>
        <authorList>
            <consortium name="DOE Joint Genome Institute"/>
            <person name="Mondo S.J."/>
            <person name="Dannebaum R.O."/>
            <person name="Kuo R.C."/>
            <person name="Labutti K."/>
            <person name="Haridas S."/>
            <person name="Kuo A."/>
            <person name="Salamov A."/>
            <person name="Ahrendt S.R."/>
            <person name="Lipzen A."/>
            <person name="Sullivan W."/>
            <person name="Andreopoulos W.B."/>
            <person name="Clum A."/>
            <person name="Lindquist E."/>
            <person name="Daum C."/>
            <person name="Ramamoorthy G.K."/>
            <person name="Gryganskyi A."/>
            <person name="Culley D."/>
            <person name="Magnuson J.K."/>
            <person name="James T.Y."/>
            <person name="O'Malley M.A."/>
            <person name="Stajich J.E."/>
            <person name="Spatafora J.W."/>
            <person name="Visel A."/>
            <person name="Grigoriev I.V."/>
        </authorList>
    </citation>
    <scope>NUCLEOTIDE SEQUENCE [LARGE SCALE GENOMIC DNA]</scope>
    <source>
        <strain evidence="9 10">NRRL 1336</strain>
    </source>
</reference>
<dbReference type="Pfam" id="PF00120">
    <property type="entry name" value="Gln-synt_C"/>
    <property type="match status" value="1"/>
</dbReference>
<evidence type="ECO:0000256" key="7">
    <source>
        <dbReference type="RuleBase" id="RU000384"/>
    </source>
</evidence>
<dbReference type="PANTHER" id="PTHR43785:SF12">
    <property type="entry name" value="TYPE-1 GLUTAMINE SYNTHETASE 2"/>
    <property type="match status" value="1"/>
</dbReference>
<proteinExistence type="inferred from homology"/>
<dbReference type="InterPro" id="IPR008146">
    <property type="entry name" value="Gln_synth_cat_dom"/>
</dbReference>
<gene>
    <name evidence="9" type="ORF">BCR42DRAFT_362826</name>
</gene>
<feature type="domain" description="GS catalytic" evidence="8">
    <location>
        <begin position="126"/>
        <end position="482"/>
    </location>
</feature>
<name>A0A1X2HHA1_9FUNG</name>
<dbReference type="STRING" id="90262.A0A1X2HHA1"/>
<dbReference type="Gene3D" id="3.30.590.10">
    <property type="entry name" value="Glutamine synthetase/guanido kinase, catalytic domain"/>
    <property type="match status" value="1"/>
</dbReference>
<keyword evidence="5" id="KW-0067">ATP-binding</keyword>
<sequence length="482" mass="54064">MTLGNMTETEPATRQNIEQLLSNDTKVKVAAVDIDGVLCGKVLNKTKFLQVIDNGFGFCSILFGWDILDKPYTTDVAFSNNEAQFSDLIAKVDLSSFRRIPWEDNIPFFLVYIVDPSTLQPMYCCPRTLLKQAVDDLNEAGYTPYAGIEFEFFCYKGKVILYSLNNFSPASLVEKQHTNLTHLTVGMCGYSMLRPTQNQAFYYHAFDWLKQFNVEMESWHTETGPGVFEAAVAYRDAKEAGDRATLFKTAMKQIGLQHGMITSFMAKPNQDLPGCSGHMHFSLKKNVDGKNAFAVWNDDEQQNSPLPHMSITMTQFLAGVLRGLPSILAILAPTVNSYKRLVENFWAPVSVSFGIDNRLGAIRVIVPPTTSKDATRMEMRVSGADINPHLAMAAILKCGYWGIKTNQALPVDAMDASAPSKGQRLARTLQEAVAVMDEKSSIARLVLGDAFVDHYVKTRLHEWNQWQNAVTDYERKRYLELV</sequence>
<protein>
    <recommendedName>
        <fullName evidence="2">Glutamine synthetase</fullName>
    </recommendedName>
</protein>